<protein>
    <submittedName>
        <fullName evidence="1">Uncharacterized protein</fullName>
    </submittedName>
</protein>
<dbReference type="Proteomes" id="UP001586593">
    <property type="component" value="Unassembled WGS sequence"/>
</dbReference>
<evidence type="ECO:0000313" key="1">
    <source>
        <dbReference type="EMBL" id="KAL1840047.1"/>
    </source>
</evidence>
<dbReference type="EMBL" id="JAZHXJ010002255">
    <property type="protein sequence ID" value="KAL1840047.1"/>
    <property type="molecule type" value="Genomic_DNA"/>
</dbReference>
<proteinExistence type="predicted"/>
<comment type="caution">
    <text evidence="1">The sequence shown here is derived from an EMBL/GenBank/DDBJ whole genome shotgun (WGS) entry which is preliminary data.</text>
</comment>
<organism evidence="1 2">
    <name type="scientific">Phialemonium thermophilum</name>
    <dbReference type="NCBI Taxonomy" id="223376"/>
    <lineage>
        <taxon>Eukaryota</taxon>
        <taxon>Fungi</taxon>
        <taxon>Dikarya</taxon>
        <taxon>Ascomycota</taxon>
        <taxon>Pezizomycotina</taxon>
        <taxon>Sordariomycetes</taxon>
        <taxon>Sordariomycetidae</taxon>
        <taxon>Cephalothecales</taxon>
        <taxon>Cephalothecaceae</taxon>
        <taxon>Phialemonium</taxon>
    </lineage>
</organism>
<reference evidence="1 2" key="1">
    <citation type="journal article" date="2024" name="Commun. Biol.">
        <title>Comparative genomic analysis of thermophilic fungi reveals convergent evolutionary adaptations and gene losses.</title>
        <authorList>
            <person name="Steindorff A.S."/>
            <person name="Aguilar-Pontes M.V."/>
            <person name="Robinson A.J."/>
            <person name="Andreopoulos B."/>
            <person name="LaButti K."/>
            <person name="Kuo A."/>
            <person name="Mondo S."/>
            <person name="Riley R."/>
            <person name="Otillar R."/>
            <person name="Haridas S."/>
            <person name="Lipzen A."/>
            <person name="Grimwood J."/>
            <person name="Schmutz J."/>
            <person name="Clum A."/>
            <person name="Reid I.D."/>
            <person name="Moisan M.C."/>
            <person name="Butler G."/>
            <person name="Nguyen T.T.M."/>
            <person name="Dewar K."/>
            <person name="Conant G."/>
            <person name="Drula E."/>
            <person name="Henrissat B."/>
            <person name="Hansel C."/>
            <person name="Singer S."/>
            <person name="Hutchinson M.I."/>
            <person name="de Vries R.P."/>
            <person name="Natvig D.O."/>
            <person name="Powell A.J."/>
            <person name="Tsang A."/>
            <person name="Grigoriev I.V."/>
        </authorList>
    </citation>
    <scope>NUCLEOTIDE SEQUENCE [LARGE SCALE GENOMIC DNA]</scope>
    <source>
        <strain evidence="1 2">ATCC 24622</strain>
    </source>
</reference>
<keyword evidence="2" id="KW-1185">Reference proteome</keyword>
<sequence length="150" mass="16340">MRLLWKSTLGTTRDPRPGHASWHNPWTWFFVAGRGRSWGAGRSPTSDDAASPSCRQYSSVSGVSGYSWLLRPLHTGALSIPSEQTHLGPFQLRLPAKLAQDGTAVPPLPPDSLFLWRSSTSCQAHSRSVVASLGVDPSGDIFRTARTFPL</sequence>
<name>A0ABR3VEV4_9PEZI</name>
<gene>
    <name evidence="1" type="ORF">VTK73DRAFT_3861</name>
</gene>
<accession>A0ABR3VEV4</accession>
<evidence type="ECO:0000313" key="2">
    <source>
        <dbReference type="Proteomes" id="UP001586593"/>
    </source>
</evidence>